<dbReference type="AlphaFoldDB" id="A0A0F6W2H0"/>
<sequence length="186" mass="20217">MTSRFRFAFLAFSLLLLAGCGPPWRVIRASGPPSALASASVVGVSFDWSRALVGGVPEQQYLAGLPPDEQANYVEVHTAIEATYLLELQRQAPGVQVVASTGAEPIQLVVMPGFLELGYYRVLVARDSRLDMHLVFAMGGVAVDEIEIRATRGADLRNPTVLNRMSDCAARNAQLTAQFIRRARES</sequence>
<dbReference type="OrthoDB" id="5511707at2"/>
<reference evidence="1 2" key="1">
    <citation type="submission" date="2015-03" db="EMBL/GenBank/DDBJ databases">
        <title>Genome assembly of Sandaracinus amylolyticus DSM 53668.</title>
        <authorList>
            <person name="Sharma G."/>
            <person name="Subramanian S."/>
        </authorList>
    </citation>
    <scope>NUCLEOTIDE SEQUENCE [LARGE SCALE GENOMIC DNA]</scope>
    <source>
        <strain evidence="1 2">DSM 53668</strain>
    </source>
</reference>
<protein>
    <recommendedName>
        <fullName evidence="3">Lipoprotein</fullName>
    </recommendedName>
</protein>
<dbReference type="RefSeq" id="WP_053233041.1">
    <property type="nucleotide sequence ID" value="NZ_CP011125.1"/>
</dbReference>
<gene>
    <name evidence="1" type="ORF">DB32_002961</name>
</gene>
<evidence type="ECO:0008006" key="3">
    <source>
        <dbReference type="Google" id="ProtNLM"/>
    </source>
</evidence>
<dbReference type="EMBL" id="CP011125">
    <property type="protein sequence ID" value="AKF05812.1"/>
    <property type="molecule type" value="Genomic_DNA"/>
</dbReference>
<proteinExistence type="predicted"/>
<evidence type="ECO:0000313" key="1">
    <source>
        <dbReference type="EMBL" id="AKF05812.1"/>
    </source>
</evidence>
<dbReference type="KEGG" id="samy:DB32_002961"/>
<evidence type="ECO:0000313" key="2">
    <source>
        <dbReference type="Proteomes" id="UP000034883"/>
    </source>
</evidence>
<keyword evidence="2" id="KW-1185">Reference proteome</keyword>
<organism evidence="1 2">
    <name type="scientific">Sandaracinus amylolyticus</name>
    <dbReference type="NCBI Taxonomy" id="927083"/>
    <lineage>
        <taxon>Bacteria</taxon>
        <taxon>Pseudomonadati</taxon>
        <taxon>Myxococcota</taxon>
        <taxon>Polyangia</taxon>
        <taxon>Polyangiales</taxon>
        <taxon>Sandaracinaceae</taxon>
        <taxon>Sandaracinus</taxon>
    </lineage>
</organism>
<accession>A0A0F6W2H0</accession>
<dbReference type="Proteomes" id="UP000034883">
    <property type="component" value="Chromosome"/>
</dbReference>
<dbReference type="PROSITE" id="PS51257">
    <property type="entry name" value="PROKAR_LIPOPROTEIN"/>
    <property type="match status" value="1"/>
</dbReference>
<name>A0A0F6W2H0_9BACT</name>
<dbReference type="STRING" id="927083.DB32_002961"/>